<dbReference type="InterPro" id="IPR018357">
    <property type="entry name" value="Hexapep_transf_CS"/>
</dbReference>
<evidence type="ECO:0000256" key="1">
    <source>
        <dbReference type="ARBA" id="ARBA00007274"/>
    </source>
</evidence>
<organism evidence="5 6">
    <name type="scientific">Algibacter lectus</name>
    <dbReference type="NCBI Taxonomy" id="221126"/>
    <lineage>
        <taxon>Bacteria</taxon>
        <taxon>Pseudomonadati</taxon>
        <taxon>Bacteroidota</taxon>
        <taxon>Flavobacteriia</taxon>
        <taxon>Flavobacteriales</taxon>
        <taxon>Flavobacteriaceae</taxon>
        <taxon>Algibacter</taxon>
    </lineage>
</organism>
<comment type="caution">
    <text evidence="5">The sequence shown here is derived from an EMBL/GenBank/DDBJ whole genome shotgun (WGS) entry which is preliminary data.</text>
</comment>
<dbReference type="Pfam" id="PF00132">
    <property type="entry name" value="Hexapep"/>
    <property type="match status" value="1"/>
</dbReference>
<protein>
    <submittedName>
        <fullName evidence="5">Transferase family hexapeptide repeat protein</fullName>
    </submittedName>
</protein>
<dbReference type="Gene3D" id="2.160.10.10">
    <property type="entry name" value="Hexapeptide repeat proteins"/>
    <property type="match status" value="1"/>
</dbReference>
<dbReference type="EMBL" id="SORL01000011">
    <property type="protein sequence ID" value="TDY60636.1"/>
    <property type="molecule type" value="Genomic_DNA"/>
</dbReference>
<keyword evidence="4" id="KW-0012">Acyltransferase</keyword>
<reference evidence="5 6" key="1">
    <citation type="submission" date="2019-03" db="EMBL/GenBank/DDBJ databases">
        <title>Genomic Encyclopedia of Type Strains, Phase III (KMG-III): the genomes of soil and plant-associated and newly described type strains.</title>
        <authorList>
            <person name="Whitman W."/>
        </authorList>
    </citation>
    <scope>NUCLEOTIDE SEQUENCE [LARGE SCALE GENOMIC DNA]</scope>
    <source>
        <strain evidence="5 6">CECT 8301</strain>
    </source>
</reference>
<evidence type="ECO:0000313" key="5">
    <source>
        <dbReference type="EMBL" id="TDY60636.1"/>
    </source>
</evidence>
<dbReference type="SUPFAM" id="SSF51161">
    <property type="entry name" value="Trimeric LpxA-like enzymes"/>
    <property type="match status" value="1"/>
</dbReference>
<dbReference type="GO" id="GO:0016746">
    <property type="term" value="F:acyltransferase activity"/>
    <property type="evidence" value="ECO:0007669"/>
    <property type="project" value="UniProtKB-KW"/>
</dbReference>
<evidence type="ECO:0000256" key="4">
    <source>
        <dbReference type="ARBA" id="ARBA00023315"/>
    </source>
</evidence>
<keyword evidence="2 5" id="KW-0808">Transferase</keyword>
<dbReference type="CDD" id="cd04647">
    <property type="entry name" value="LbH_MAT_like"/>
    <property type="match status" value="1"/>
</dbReference>
<dbReference type="RefSeq" id="WP_133968680.1">
    <property type="nucleotide sequence ID" value="NZ_SORL01000011.1"/>
</dbReference>
<evidence type="ECO:0000256" key="2">
    <source>
        <dbReference type="ARBA" id="ARBA00022679"/>
    </source>
</evidence>
<evidence type="ECO:0000313" key="6">
    <source>
        <dbReference type="Proteomes" id="UP000294824"/>
    </source>
</evidence>
<dbReference type="PANTHER" id="PTHR43300">
    <property type="entry name" value="ACETYLTRANSFERASE"/>
    <property type="match status" value="1"/>
</dbReference>
<dbReference type="InterPro" id="IPR001451">
    <property type="entry name" value="Hexapep"/>
</dbReference>
<proteinExistence type="inferred from homology"/>
<dbReference type="InterPro" id="IPR011004">
    <property type="entry name" value="Trimer_LpxA-like_sf"/>
</dbReference>
<keyword evidence="3" id="KW-0677">Repeat</keyword>
<dbReference type="PROSITE" id="PS00101">
    <property type="entry name" value="HEXAPEP_TRANSFERASES"/>
    <property type="match status" value="1"/>
</dbReference>
<evidence type="ECO:0000256" key="3">
    <source>
        <dbReference type="ARBA" id="ARBA00022737"/>
    </source>
</evidence>
<gene>
    <name evidence="5" type="ORF">DFQ06_3217</name>
</gene>
<dbReference type="Proteomes" id="UP000294824">
    <property type="component" value="Unassembled WGS sequence"/>
</dbReference>
<accession>A0A4R8MAD8</accession>
<sequence length="207" mass="22770">MSKYLILIFKAFRRVSKTIPLLFYSPINKLNLFLNGATFGKNLKIRGFIKVIVTRRGSLTIGDNVSINSGQNHNIIGRNQKTTFWVEGNLSIGHNTGMSSTAIICNNHIEIGNYVKIGGNTVIYDTDFHSLNPEIRKDPNLDKSNAKKGTVIIRDNAFIGSHSTILKGVTIGENAVIGACSLVSKNIPANEIWAGNPVKFIKKTDEI</sequence>
<comment type="similarity">
    <text evidence="1">Belongs to the transferase hexapeptide repeat family.</text>
</comment>
<keyword evidence="6" id="KW-1185">Reference proteome</keyword>
<dbReference type="AlphaFoldDB" id="A0A4R8MAD8"/>
<dbReference type="InterPro" id="IPR050179">
    <property type="entry name" value="Trans_hexapeptide_repeat"/>
</dbReference>
<name>A0A4R8MAD8_9FLAO</name>